<proteinExistence type="predicted"/>
<dbReference type="Pfam" id="PF07690">
    <property type="entry name" value="MFS_1"/>
    <property type="match status" value="1"/>
</dbReference>
<feature type="transmembrane region" description="Helical" evidence="3">
    <location>
        <begin position="1218"/>
        <end position="1239"/>
    </location>
</feature>
<dbReference type="SUPFAM" id="SSF103473">
    <property type="entry name" value="MFS general substrate transporter"/>
    <property type="match status" value="1"/>
</dbReference>
<keyword evidence="6" id="KW-1185">Reference proteome</keyword>
<feature type="transmembrane region" description="Helical" evidence="3">
    <location>
        <begin position="1352"/>
        <end position="1371"/>
    </location>
</feature>
<feature type="transmembrane region" description="Helical" evidence="3">
    <location>
        <begin position="595"/>
        <end position="614"/>
    </location>
</feature>
<protein>
    <recommendedName>
        <fullName evidence="4">LRAT domain-containing protein</fullName>
    </recommendedName>
</protein>
<feature type="transmembrane region" description="Helical" evidence="3">
    <location>
        <begin position="1096"/>
        <end position="1113"/>
    </location>
</feature>
<feature type="transmembrane region" description="Helical" evidence="3">
    <location>
        <begin position="1070"/>
        <end position="1090"/>
    </location>
</feature>
<feature type="transmembrane region" description="Helical" evidence="3">
    <location>
        <begin position="7"/>
        <end position="31"/>
    </location>
</feature>
<feature type="transmembrane region" description="Helical" evidence="3">
    <location>
        <begin position="474"/>
        <end position="494"/>
    </location>
</feature>
<evidence type="ECO:0000256" key="2">
    <source>
        <dbReference type="SAM" id="MobiDB-lite"/>
    </source>
</evidence>
<keyword evidence="3" id="KW-0472">Membrane</keyword>
<evidence type="ECO:0000313" key="5">
    <source>
        <dbReference type="EMBL" id="KAK0428877.1"/>
    </source>
</evidence>
<dbReference type="InterPro" id="IPR011701">
    <property type="entry name" value="MFS"/>
</dbReference>
<dbReference type="InterPro" id="IPR002486">
    <property type="entry name" value="Col_cuticle_N"/>
</dbReference>
<dbReference type="Gene3D" id="1.20.1250.20">
    <property type="entry name" value="MFS general substrate transporter like domains"/>
    <property type="match status" value="2"/>
</dbReference>
<evidence type="ECO:0000256" key="3">
    <source>
        <dbReference type="SAM" id="Phobius"/>
    </source>
</evidence>
<feature type="compositionally biased region" description="Basic and acidic residues" evidence="2">
    <location>
        <begin position="112"/>
        <end position="121"/>
    </location>
</feature>
<dbReference type="Pfam" id="PF04970">
    <property type="entry name" value="LRAT"/>
    <property type="match status" value="1"/>
</dbReference>
<evidence type="ECO:0000313" key="6">
    <source>
        <dbReference type="Proteomes" id="UP001175271"/>
    </source>
</evidence>
<dbReference type="EMBL" id="JAUCMV010000001">
    <property type="protein sequence ID" value="KAK0428877.1"/>
    <property type="molecule type" value="Genomic_DNA"/>
</dbReference>
<comment type="caution">
    <text evidence="5">The sequence shown here is derived from an EMBL/GenBank/DDBJ whole genome shotgun (WGS) entry which is preliminary data.</text>
</comment>
<dbReference type="PANTHER" id="PTHR45757">
    <property type="entry name" value="PROTEIN CBG23364-RELATED"/>
    <property type="match status" value="1"/>
</dbReference>
<name>A0AA39ISR2_9BILA</name>
<evidence type="ECO:0000259" key="4">
    <source>
        <dbReference type="PROSITE" id="PS51934"/>
    </source>
</evidence>
<feature type="transmembrane region" description="Helical" evidence="3">
    <location>
        <begin position="1311"/>
        <end position="1332"/>
    </location>
</feature>
<organism evidence="5 6">
    <name type="scientific">Steinernema hermaphroditum</name>
    <dbReference type="NCBI Taxonomy" id="289476"/>
    <lineage>
        <taxon>Eukaryota</taxon>
        <taxon>Metazoa</taxon>
        <taxon>Ecdysozoa</taxon>
        <taxon>Nematoda</taxon>
        <taxon>Chromadorea</taxon>
        <taxon>Rhabditida</taxon>
        <taxon>Tylenchina</taxon>
        <taxon>Panagrolaimomorpha</taxon>
        <taxon>Strongyloidoidea</taxon>
        <taxon>Steinernematidae</taxon>
        <taxon>Steinernema</taxon>
    </lineage>
</organism>
<sequence length="1421" mass="157835">MTSGTNLLVNVASAGSGIVIVACLLAVANLYQDINSLYDEVTTEISDFRTIANDAWVSMVAAQGRIPAGETKRAQFGMLVGRNKRQAACNCGARSNNCPAGPPGPPGPAGEPGHDGLRGHDGQPGAPGISLVLNTVRPGCIQFFTASIPHTALITDLSSATVNMFIPLSFAVFSLFHVTSCNECWTDRLREVPKEFSAPSCSLEDSLVEWANVDCGEQVQTYEFGERCKTGLGGPMHSDIRFTCCKPVEEEQYPEPQIEELRNESERAFEMLKLYLNVFDNITASKERGDKGMVAYIVEHELVEFTKYLAEIRTDKGKQKQVHDSEKFFNKYKPGTVVTKQAFRHSLKEYLFHQATVRMTISFEVILSLIEKEHVLFSKEEKAQLRNDFRHTKFNYAWETATMSPRNDLFPELESEMHQYYIDILKLSTIGLSSNELTFFGDSDSTEKLIQLYEKVLKEERWTKQGIITSMGMFAIWLVTAVVFVGITSVCMWARNRKVMSFTAESDAEAYRSFAVRNWPLFAKPHDKIEECVEEDNLEEFMRHLEDARSEKGQLYQPSLYRYFAIACRFKSKKCFRTIVNEMVQYIDAHLWDKALIVSILIFYLYAEGLTILYSNEGVRELRILTIEETFESEGFLYTETSEHVKATKNTLLGVIAYGRLREGLADMAKAALYLGAEITKSGQFVRSPLLNAIQTSHYSVLSLFALKGQSAFSYKSPSNKTTSCDALTVAFECGDQDLLMWISGICQQGVVGHLPDKSPRRPTSSTTIRTTATEYMSLGNLLKGGFLTPGDLVEAKIERYFKMINHFMVYIGEVEGDDGLLHNDGIIHKDGTKDSLFSSSNNSDAPNGAVVLSRMTNCDYVEWRRAPLDEIQSTSGISPLLFLTCSPAYSILTLGLGMLNSALQTEDQSVAKPPLDVVFDAVERIGVCNYDLLAENCEHFVNEVKRGVSHSRQVKRVKEICSTMKVRPFADASPKKPYNFTFGNKTRYAVLILSTLCLSIVQSNTLTLNFTIICMGTSENSTNDDSTYVYSSTEKNLLFSIVAVGALTMVYPSIWFIQSFGARKVVSAYGLVSALSTALIPVAATMGFYHLLAMRFLQGTALSVCLNVIGYVTGNWSMLKTNALFIACLSGFYQFGPIFTMPVSGLLCASSLGWTSVYYLHASVTIVLFALFLYFYRDLPDMHRNVSSRELGKIYRGKDGTTQKESVPYRAILTSPAVWAIWISAVGNFMGGLLPILYGPTYLNKAEATGLLAAIPQILTFIAKLAAGIISDKATCCRPVVSVKIFNTIALCGLGALLLALAYTPQSAQMLGVVLFSGCSIILGFNCGGFFKSSQLVARHHNHFIMANNSFINALSTLLIPLVVSHFVVNDTVDEWWWVFVLHAVLCFVTNFFFCVFGEAEPANWTHAPEKKPIDVASIA</sequence>
<keyword evidence="1" id="KW-0677">Repeat</keyword>
<keyword evidence="3" id="KW-1133">Transmembrane helix</keyword>
<dbReference type="Pfam" id="PF01484">
    <property type="entry name" value="Col_cuticle_N"/>
    <property type="match status" value="1"/>
</dbReference>
<feature type="transmembrane region" description="Helical" evidence="3">
    <location>
        <begin position="1251"/>
        <end position="1272"/>
    </location>
</feature>
<gene>
    <name evidence="5" type="ORF">QR680_011061</name>
</gene>
<feature type="transmembrane region" description="Helical" evidence="3">
    <location>
        <begin position="1284"/>
        <end position="1305"/>
    </location>
</feature>
<accession>A0AA39ISR2</accession>
<dbReference type="GO" id="GO:0022857">
    <property type="term" value="F:transmembrane transporter activity"/>
    <property type="evidence" value="ECO:0007669"/>
    <property type="project" value="InterPro"/>
</dbReference>
<dbReference type="PANTHER" id="PTHR45757:SF23">
    <property type="entry name" value="MAJOR FACILITATOR SUPERFAMILY (MFS) PROFILE DOMAIN-CONTAINING PROTEIN"/>
    <property type="match status" value="1"/>
</dbReference>
<dbReference type="GO" id="GO:0042302">
    <property type="term" value="F:structural constituent of cuticle"/>
    <property type="evidence" value="ECO:0007669"/>
    <property type="project" value="InterPro"/>
</dbReference>
<evidence type="ECO:0000256" key="1">
    <source>
        <dbReference type="ARBA" id="ARBA00022737"/>
    </source>
</evidence>
<dbReference type="Proteomes" id="UP001175271">
    <property type="component" value="Unassembled WGS sequence"/>
</dbReference>
<reference evidence="5" key="1">
    <citation type="submission" date="2023-06" db="EMBL/GenBank/DDBJ databases">
        <title>Genomic analysis of the entomopathogenic nematode Steinernema hermaphroditum.</title>
        <authorList>
            <person name="Schwarz E.M."/>
            <person name="Heppert J.K."/>
            <person name="Baniya A."/>
            <person name="Schwartz H.T."/>
            <person name="Tan C.-H."/>
            <person name="Antoshechkin I."/>
            <person name="Sternberg P.W."/>
            <person name="Goodrich-Blair H."/>
            <person name="Dillman A.R."/>
        </authorList>
    </citation>
    <scope>NUCLEOTIDE SEQUENCE</scope>
    <source>
        <strain evidence="5">PS9179</strain>
        <tissue evidence="5">Whole animal</tissue>
    </source>
</reference>
<dbReference type="PROSITE" id="PS51934">
    <property type="entry name" value="LRAT"/>
    <property type="match status" value="1"/>
</dbReference>
<dbReference type="InterPro" id="IPR036259">
    <property type="entry name" value="MFS_trans_sf"/>
</dbReference>
<feature type="compositionally biased region" description="Pro residues" evidence="2">
    <location>
        <begin position="100"/>
        <end position="109"/>
    </location>
</feature>
<dbReference type="Gene3D" id="3.90.1720.10">
    <property type="entry name" value="endopeptidase domain like (from Nostoc punctiforme)"/>
    <property type="match status" value="1"/>
</dbReference>
<feature type="transmembrane region" description="Helical" evidence="3">
    <location>
        <begin position="1038"/>
        <end position="1058"/>
    </location>
</feature>
<feature type="region of interest" description="Disordered" evidence="2">
    <location>
        <begin position="100"/>
        <end position="124"/>
    </location>
</feature>
<feature type="transmembrane region" description="Helical" evidence="3">
    <location>
        <begin position="1125"/>
        <end position="1153"/>
    </location>
</feature>
<keyword evidence="3" id="KW-0812">Transmembrane</keyword>
<dbReference type="GO" id="GO:0016020">
    <property type="term" value="C:membrane"/>
    <property type="evidence" value="ECO:0007669"/>
    <property type="project" value="TreeGrafter"/>
</dbReference>
<dbReference type="SMART" id="SM01088">
    <property type="entry name" value="Col_cuticle_N"/>
    <property type="match status" value="1"/>
</dbReference>
<feature type="transmembrane region" description="Helical" evidence="3">
    <location>
        <begin position="1159"/>
        <end position="1177"/>
    </location>
</feature>
<feature type="domain" description="LRAT" evidence="4">
    <location>
        <begin position="797"/>
        <end position="954"/>
    </location>
</feature>
<feature type="transmembrane region" description="Helical" evidence="3">
    <location>
        <begin position="1377"/>
        <end position="1398"/>
    </location>
</feature>
<dbReference type="InterPro" id="IPR007053">
    <property type="entry name" value="LRAT_dom"/>
</dbReference>